<sequence length="530" mass="60164">MACNDIQEHFIDYLEGNLGEMARKEIEQHLTECGNCTKDMKELQEIVAVLDSGSDFIQIPDNFMSNVRNAVSNTQNSRRKKSKHRATMGIVATLFLTLFVGTAVATNSFTSVMDWWKDLSNKQNEQMQDYVQQGLGEYLNLETESNGVKVTITSVVADDIQTLIYYEIEDEQKDNNYMINFSKGLQITNQDEIWNIKDEPSYSPVSSSLSIYSESNHVYRGRLGAAPMSTDEGTIHLELSKLEKLSNTPRDTEGSQSISIGTNEFIEGDWRFDIPVKKHPAIVHEFEVETEIDGNPVIFDKLTIAPTITVLSYRYRNENPDRKIQYLTIASLESKGKHVYGQQGLAGSGGGGGSADGWNSVETTFESLYFEKPTDVLIHIGSASYSIEEQAQFAVDVSKELPQTFEYGGNKISIKQIEVGERTKIEMTEELHHKRVYERLDYRFYDKDGQGASGGTNVDGYYIDKHGGKYKVNENFYRLNELEHPRFFSTEHHIQLYRDDKEGDFVPAVLEIEGYSVTSFYDDIIEISFE</sequence>
<accession>A0ABV2KAY0</accession>
<keyword evidence="3" id="KW-0812">Transmembrane</keyword>
<dbReference type="Gene3D" id="2.60.40.1630">
    <property type="entry name" value="bacillus anthracis domain"/>
    <property type="match status" value="1"/>
</dbReference>
<feature type="domain" description="DUF4179" evidence="5">
    <location>
        <begin position="80"/>
        <end position="170"/>
    </location>
</feature>
<keyword evidence="3" id="KW-1133">Transmembrane helix</keyword>
<evidence type="ECO:0000259" key="4">
    <source>
        <dbReference type="Pfam" id="PF13490"/>
    </source>
</evidence>
<evidence type="ECO:0000256" key="2">
    <source>
        <dbReference type="ARBA" id="ARBA00024438"/>
    </source>
</evidence>
<dbReference type="InterPro" id="IPR027383">
    <property type="entry name" value="Znf_put"/>
</dbReference>
<comment type="similarity">
    <text evidence="1">Belongs to the zinc-associated anti-sigma factor (ZAS) superfamily. Anti-sigma-W factor family.</text>
</comment>
<evidence type="ECO:0000259" key="6">
    <source>
        <dbReference type="Pfam" id="PF18705"/>
    </source>
</evidence>
<reference evidence="7 8" key="1">
    <citation type="submission" date="2024-06" db="EMBL/GenBank/DDBJ databases">
        <title>Sorghum-associated microbial communities from plants grown in Nebraska, USA.</title>
        <authorList>
            <person name="Schachtman D."/>
        </authorList>
    </citation>
    <scope>NUCLEOTIDE SEQUENCE [LARGE SCALE GENOMIC DNA]</scope>
    <source>
        <strain evidence="7 8">1288</strain>
    </source>
</reference>
<evidence type="ECO:0000256" key="3">
    <source>
        <dbReference type="SAM" id="Phobius"/>
    </source>
</evidence>
<dbReference type="InterPro" id="IPR040680">
    <property type="entry name" value="DUF5643"/>
</dbReference>
<organism evidence="7 8">
    <name type="scientific">Sporosarcina psychrophila</name>
    <name type="common">Bacillus psychrophilus</name>
    <dbReference type="NCBI Taxonomy" id="1476"/>
    <lineage>
        <taxon>Bacteria</taxon>
        <taxon>Bacillati</taxon>
        <taxon>Bacillota</taxon>
        <taxon>Bacilli</taxon>
        <taxon>Bacillales</taxon>
        <taxon>Caryophanaceae</taxon>
        <taxon>Sporosarcina</taxon>
    </lineage>
</organism>
<keyword evidence="3" id="KW-0472">Membrane</keyword>
<dbReference type="Pfam" id="PF13490">
    <property type="entry name" value="zf-HC2"/>
    <property type="match status" value="1"/>
</dbReference>
<evidence type="ECO:0000313" key="8">
    <source>
        <dbReference type="Proteomes" id="UP001549104"/>
    </source>
</evidence>
<feature type="transmembrane region" description="Helical" evidence="3">
    <location>
        <begin position="86"/>
        <end position="105"/>
    </location>
</feature>
<feature type="domain" description="DUF5643" evidence="6">
    <location>
        <begin position="283"/>
        <end position="389"/>
    </location>
</feature>
<gene>
    <name evidence="7" type="ORF">ABIC55_003134</name>
</gene>
<dbReference type="InterPro" id="IPR041916">
    <property type="entry name" value="Anti_sigma_zinc_sf"/>
</dbReference>
<dbReference type="Proteomes" id="UP001549104">
    <property type="component" value="Unassembled WGS sequence"/>
</dbReference>
<dbReference type="EMBL" id="JBEPME010000004">
    <property type="protein sequence ID" value="MET3658037.1"/>
    <property type="molecule type" value="Genomic_DNA"/>
</dbReference>
<proteinExistence type="inferred from homology"/>
<evidence type="ECO:0000256" key="1">
    <source>
        <dbReference type="ARBA" id="ARBA00024353"/>
    </source>
</evidence>
<dbReference type="Pfam" id="PF18705">
    <property type="entry name" value="DUF5643"/>
    <property type="match status" value="1"/>
</dbReference>
<dbReference type="InterPro" id="IPR025436">
    <property type="entry name" value="DUF4179"/>
</dbReference>
<protein>
    <recommendedName>
        <fullName evidence="2">Anti-sigma-W factor RsiW</fullName>
    </recommendedName>
</protein>
<keyword evidence="8" id="KW-1185">Reference proteome</keyword>
<comment type="caution">
    <text evidence="7">The sequence shown here is derived from an EMBL/GenBank/DDBJ whole genome shotgun (WGS) entry which is preliminary data.</text>
</comment>
<evidence type="ECO:0000259" key="5">
    <source>
        <dbReference type="Pfam" id="PF13786"/>
    </source>
</evidence>
<dbReference type="Pfam" id="PF13786">
    <property type="entry name" value="DUF4179"/>
    <property type="match status" value="1"/>
</dbReference>
<name>A0ABV2KAY0_SPOPS</name>
<dbReference type="RefSeq" id="WP_354313719.1">
    <property type="nucleotide sequence ID" value="NZ_JBEPME010000004.1"/>
</dbReference>
<dbReference type="Gene3D" id="1.10.10.1320">
    <property type="entry name" value="Anti-sigma factor, zinc-finger domain"/>
    <property type="match status" value="1"/>
</dbReference>
<feature type="domain" description="Putative zinc-finger" evidence="4">
    <location>
        <begin position="3"/>
        <end position="36"/>
    </location>
</feature>
<evidence type="ECO:0000313" key="7">
    <source>
        <dbReference type="EMBL" id="MET3658037.1"/>
    </source>
</evidence>